<dbReference type="GO" id="GO:0005655">
    <property type="term" value="C:nucleolar ribonuclease P complex"/>
    <property type="evidence" value="ECO:0007669"/>
    <property type="project" value="InterPro"/>
</dbReference>
<protein>
    <submittedName>
        <fullName evidence="6">Uncharacterized protein</fullName>
    </submittedName>
</protein>
<organism evidence="6 7">
    <name type="scientific">Effrenium voratum</name>
    <dbReference type="NCBI Taxonomy" id="2562239"/>
    <lineage>
        <taxon>Eukaryota</taxon>
        <taxon>Sar</taxon>
        <taxon>Alveolata</taxon>
        <taxon>Dinophyceae</taxon>
        <taxon>Suessiales</taxon>
        <taxon>Symbiodiniaceae</taxon>
        <taxon>Effrenium</taxon>
    </lineage>
</organism>
<dbReference type="InterPro" id="IPR014612">
    <property type="entry name" value="Pop7/Rpp20"/>
</dbReference>
<reference evidence="6" key="1">
    <citation type="submission" date="2023-08" db="EMBL/GenBank/DDBJ databases">
        <authorList>
            <person name="Chen Y."/>
            <person name="Shah S."/>
            <person name="Dougan E. K."/>
            <person name="Thang M."/>
            <person name="Chan C."/>
        </authorList>
    </citation>
    <scope>NUCLEOTIDE SEQUENCE</scope>
</reference>
<dbReference type="GO" id="GO:0000172">
    <property type="term" value="C:ribonuclease MRP complex"/>
    <property type="evidence" value="ECO:0007669"/>
    <property type="project" value="InterPro"/>
</dbReference>
<dbReference type="SUPFAM" id="SSF82704">
    <property type="entry name" value="AlbA-like"/>
    <property type="match status" value="1"/>
</dbReference>
<sequence>MELPMETAAATVPEEVENHPTADGRPGKFREEESDKPLRQRRPLLHSTGENEVYVARHQSLAVLFKMVRKLFDRGNHSEVLIHGMGASITKALHVTQDLLLHYGERLSMEARHGTVEVVDDLVTAYDTEAQERRVSSLTIHLRMRAEAREAPELLKAKNLKILKAIPWFLQAKLAEERSWSSRSLIGGAMHTGDMAEERPGQGKMSSARDRWQALLRWTKSAPFMMA</sequence>
<feature type="region of interest" description="Disordered" evidence="5">
    <location>
        <begin position="1"/>
        <end position="42"/>
    </location>
</feature>
<evidence type="ECO:0000256" key="4">
    <source>
        <dbReference type="ARBA" id="ARBA00023242"/>
    </source>
</evidence>
<dbReference type="Proteomes" id="UP001178507">
    <property type="component" value="Unassembled WGS sequence"/>
</dbReference>
<evidence type="ECO:0000256" key="5">
    <source>
        <dbReference type="SAM" id="MobiDB-lite"/>
    </source>
</evidence>
<evidence type="ECO:0000256" key="1">
    <source>
        <dbReference type="ARBA" id="ARBA00004123"/>
    </source>
</evidence>
<keyword evidence="4" id="KW-0539">Nucleus</keyword>
<comment type="subcellular location">
    <subcellularLocation>
        <location evidence="1">Nucleus</location>
    </subcellularLocation>
</comment>
<dbReference type="EMBL" id="CAUJNA010001413">
    <property type="protein sequence ID" value="CAJ1386777.1"/>
    <property type="molecule type" value="Genomic_DNA"/>
</dbReference>
<name>A0AA36N102_9DINO</name>
<dbReference type="GO" id="GO:0003723">
    <property type="term" value="F:RNA binding"/>
    <property type="evidence" value="ECO:0007669"/>
    <property type="project" value="UniProtKB-KW"/>
</dbReference>
<evidence type="ECO:0000256" key="2">
    <source>
        <dbReference type="ARBA" id="ARBA00022694"/>
    </source>
</evidence>
<dbReference type="GO" id="GO:0001682">
    <property type="term" value="P:tRNA 5'-leader removal"/>
    <property type="evidence" value="ECO:0007669"/>
    <property type="project" value="InterPro"/>
</dbReference>
<keyword evidence="2" id="KW-0819">tRNA processing</keyword>
<gene>
    <name evidence="6" type="ORF">EVOR1521_LOCUS12977</name>
</gene>
<feature type="compositionally biased region" description="Low complexity" evidence="5">
    <location>
        <begin position="1"/>
        <end position="13"/>
    </location>
</feature>
<keyword evidence="7" id="KW-1185">Reference proteome</keyword>
<accession>A0AA36N102</accession>
<evidence type="ECO:0000313" key="6">
    <source>
        <dbReference type="EMBL" id="CAJ1386777.1"/>
    </source>
</evidence>
<proteinExistence type="predicted"/>
<dbReference type="Gene3D" id="3.30.110.20">
    <property type="entry name" value="Alba-like domain"/>
    <property type="match status" value="1"/>
</dbReference>
<dbReference type="Pfam" id="PF12328">
    <property type="entry name" value="Rpp20"/>
    <property type="match status" value="1"/>
</dbReference>
<dbReference type="AlphaFoldDB" id="A0AA36N102"/>
<keyword evidence="3" id="KW-0694">RNA-binding</keyword>
<dbReference type="InterPro" id="IPR036882">
    <property type="entry name" value="Alba-like_dom_sf"/>
</dbReference>
<evidence type="ECO:0000313" key="7">
    <source>
        <dbReference type="Proteomes" id="UP001178507"/>
    </source>
</evidence>
<comment type="caution">
    <text evidence="6">The sequence shown here is derived from an EMBL/GenBank/DDBJ whole genome shotgun (WGS) entry which is preliminary data.</text>
</comment>
<feature type="compositionally biased region" description="Basic and acidic residues" evidence="5">
    <location>
        <begin position="16"/>
        <end position="38"/>
    </location>
</feature>
<evidence type="ECO:0000256" key="3">
    <source>
        <dbReference type="ARBA" id="ARBA00022884"/>
    </source>
</evidence>